<reference evidence="6 7" key="1">
    <citation type="submission" date="2016-10" db="EMBL/GenBank/DDBJ databases">
        <authorList>
            <person name="de Groot N.N."/>
        </authorList>
    </citation>
    <scope>NUCLEOTIDE SEQUENCE [LARGE SCALE GENOMIC DNA]</scope>
    <source>
        <strain evidence="6 7">DSM 21668</strain>
    </source>
</reference>
<evidence type="ECO:0000256" key="4">
    <source>
        <dbReference type="RuleBase" id="RU003495"/>
    </source>
</evidence>
<dbReference type="Pfam" id="PF03330">
    <property type="entry name" value="DPBB_1"/>
    <property type="match status" value="1"/>
</dbReference>
<dbReference type="Gene3D" id="2.40.40.10">
    <property type="entry name" value="RlpA-like domain"/>
    <property type="match status" value="1"/>
</dbReference>
<proteinExistence type="inferred from homology"/>
<evidence type="ECO:0000256" key="1">
    <source>
        <dbReference type="ARBA" id="ARBA00023239"/>
    </source>
</evidence>
<evidence type="ECO:0000256" key="3">
    <source>
        <dbReference type="HAMAP-Rule" id="MF_02071"/>
    </source>
</evidence>
<dbReference type="PANTHER" id="PTHR34183:SF1">
    <property type="entry name" value="ENDOLYTIC PEPTIDOGLYCAN TRANSGLYCOSYLASE RLPA"/>
    <property type="match status" value="1"/>
</dbReference>
<dbReference type="Proteomes" id="UP000198901">
    <property type="component" value="Unassembled WGS sequence"/>
</dbReference>
<name>A0A1G9PCW2_9BACT</name>
<dbReference type="EMBL" id="FNGS01000004">
    <property type="protein sequence ID" value="SDL96610.1"/>
    <property type="molecule type" value="Genomic_DNA"/>
</dbReference>
<dbReference type="GO" id="GO:0071555">
    <property type="term" value="P:cell wall organization"/>
    <property type="evidence" value="ECO:0007669"/>
    <property type="project" value="UniProtKB-KW"/>
</dbReference>
<evidence type="ECO:0000259" key="5">
    <source>
        <dbReference type="Pfam" id="PF03330"/>
    </source>
</evidence>
<dbReference type="InterPro" id="IPR012997">
    <property type="entry name" value="RplA"/>
</dbReference>
<keyword evidence="2 3" id="KW-0961">Cell wall biogenesis/degradation</keyword>
<evidence type="ECO:0000313" key="7">
    <source>
        <dbReference type="Proteomes" id="UP000198901"/>
    </source>
</evidence>
<comment type="function">
    <text evidence="3">Lytic transglycosylase with a strong preference for naked glycan strands that lack stem peptides.</text>
</comment>
<dbReference type="PANTHER" id="PTHR34183">
    <property type="entry name" value="ENDOLYTIC PEPTIDOGLYCAN TRANSGLYCOSYLASE RLPA"/>
    <property type="match status" value="1"/>
</dbReference>
<keyword evidence="6" id="KW-0449">Lipoprotein</keyword>
<dbReference type="InterPro" id="IPR034718">
    <property type="entry name" value="RlpA"/>
</dbReference>
<dbReference type="AlphaFoldDB" id="A0A1G9PCW2"/>
<dbReference type="InterPro" id="IPR036908">
    <property type="entry name" value="RlpA-like_sf"/>
</dbReference>
<dbReference type="CDD" id="cd22268">
    <property type="entry name" value="DPBB_RlpA-like"/>
    <property type="match status" value="1"/>
</dbReference>
<dbReference type="InterPro" id="IPR009009">
    <property type="entry name" value="RlpA-like_DPBB"/>
</dbReference>
<dbReference type="SUPFAM" id="SSF50685">
    <property type="entry name" value="Barwin-like endoglucanases"/>
    <property type="match status" value="1"/>
</dbReference>
<keyword evidence="1 3" id="KW-0456">Lyase</keyword>
<protein>
    <recommendedName>
        <fullName evidence="3">Probable endolytic peptidoglycan transglycosylase RlpA</fullName>
        <ecNumber evidence="3">4.2.2.-</ecNumber>
    </recommendedName>
</protein>
<organism evidence="6 7">
    <name type="scientific">Siphonobacter aquaeclarae</name>
    <dbReference type="NCBI Taxonomy" id="563176"/>
    <lineage>
        <taxon>Bacteria</taxon>
        <taxon>Pseudomonadati</taxon>
        <taxon>Bacteroidota</taxon>
        <taxon>Cytophagia</taxon>
        <taxon>Cytophagales</taxon>
        <taxon>Cytophagaceae</taxon>
        <taxon>Siphonobacter</taxon>
    </lineage>
</organism>
<dbReference type="NCBIfam" id="TIGR00413">
    <property type="entry name" value="rlpA"/>
    <property type="match status" value="1"/>
</dbReference>
<accession>A0A1G9PCW2</accession>
<dbReference type="STRING" id="563176.SAMN04488090_2128"/>
<dbReference type="HAMAP" id="MF_02071">
    <property type="entry name" value="RlpA"/>
    <property type="match status" value="1"/>
</dbReference>
<gene>
    <name evidence="3" type="primary">rlpA</name>
    <name evidence="6" type="ORF">SAMN04488090_2128</name>
</gene>
<dbReference type="GO" id="GO:0008932">
    <property type="term" value="F:lytic endotransglycosylase activity"/>
    <property type="evidence" value="ECO:0007669"/>
    <property type="project" value="UniProtKB-UniRule"/>
</dbReference>
<dbReference type="EC" id="4.2.2.-" evidence="3"/>
<evidence type="ECO:0000256" key="2">
    <source>
        <dbReference type="ARBA" id="ARBA00023316"/>
    </source>
</evidence>
<evidence type="ECO:0000313" key="6">
    <source>
        <dbReference type="EMBL" id="SDL96610.1"/>
    </source>
</evidence>
<dbReference type="GO" id="GO:0000270">
    <property type="term" value="P:peptidoglycan metabolic process"/>
    <property type="evidence" value="ECO:0007669"/>
    <property type="project" value="UniProtKB-UniRule"/>
</dbReference>
<sequence length="180" mass="19875">MIRTDESLGISRNSPTFAPLTESLDRMKVLQISALLSCFAFGKVKAQTVAEVKGLASFYHSKFEGKKTAAGERFDQDFLTAAHRTWPFNTLVEVTSTDTKKSIIVRINDRGPFSRHRLIDMSETGARLLGVIGKGVAQVRLRILRWGGAAPILPGLEPAVSFSLADSLVRRPMTLHKARH</sequence>
<keyword evidence="7" id="KW-1185">Reference proteome</keyword>
<comment type="similarity">
    <text evidence="3 4">Belongs to the RlpA family.</text>
</comment>
<feature type="domain" description="RlpA-like protein double-psi beta-barrel" evidence="5">
    <location>
        <begin position="53"/>
        <end position="140"/>
    </location>
</feature>